<accession>A0A084JKU1</accession>
<keyword evidence="3" id="KW-1185">Reference proteome</keyword>
<dbReference type="GO" id="GO:0003700">
    <property type="term" value="F:DNA-binding transcription factor activity"/>
    <property type="evidence" value="ECO:0007669"/>
    <property type="project" value="InterPro"/>
</dbReference>
<name>A0A084JKU1_9FIRM</name>
<dbReference type="Pfam" id="PF01418">
    <property type="entry name" value="HTH_6"/>
    <property type="match status" value="1"/>
</dbReference>
<comment type="caution">
    <text evidence="2">The sequence shown here is derived from an EMBL/GenBank/DDBJ whole genome shotgun (WGS) entry which is preliminary data.</text>
</comment>
<dbReference type="Gene3D" id="1.10.10.10">
    <property type="entry name" value="Winged helix-like DNA-binding domain superfamily/Winged helix DNA-binding domain"/>
    <property type="match status" value="1"/>
</dbReference>
<dbReference type="InterPro" id="IPR009057">
    <property type="entry name" value="Homeodomain-like_sf"/>
</dbReference>
<dbReference type="InterPro" id="IPR000281">
    <property type="entry name" value="HTH_RpiR"/>
</dbReference>
<dbReference type="InterPro" id="IPR036388">
    <property type="entry name" value="WH-like_DNA-bd_sf"/>
</dbReference>
<dbReference type="AlphaFoldDB" id="A0A084JKU1"/>
<dbReference type="Gene3D" id="3.40.50.10490">
    <property type="entry name" value="Glucose-6-phosphate isomerase like protein, domain 1"/>
    <property type="match status" value="1"/>
</dbReference>
<evidence type="ECO:0000259" key="1">
    <source>
        <dbReference type="PROSITE" id="PS51071"/>
    </source>
</evidence>
<evidence type="ECO:0000313" key="3">
    <source>
        <dbReference type="Proteomes" id="UP000028525"/>
    </source>
</evidence>
<dbReference type="GO" id="GO:1901135">
    <property type="term" value="P:carbohydrate derivative metabolic process"/>
    <property type="evidence" value="ECO:0007669"/>
    <property type="project" value="InterPro"/>
</dbReference>
<dbReference type="EMBL" id="JPME01000015">
    <property type="protein sequence ID" value="KEZ89575.1"/>
    <property type="molecule type" value="Genomic_DNA"/>
</dbReference>
<dbReference type="Proteomes" id="UP000028525">
    <property type="component" value="Unassembled WGS sequence"/>
</dbReference>
<dbReference type="PANTHER" id="PTHR30514:SF1">
    <property type="entry name" value="HTH-TYPE TRANSCRIPTIONAL REGULATOR HEXR-RELATED"/>
    <property type="match status" value="1"/>
</dbReference>
<gene>
    <name evidence="2" type="ORF">IO98_12795</name>
</gene>
<sequence length="272" mass="31822">MYIVAYRLLNLLNDCEFDSTDAHIAKRLLDMIYEVEFLPIDQVANRCHISKSTLSKFIKRLGFEDYKEFRDNVRNEKKRSKYTGNEQKLSMNEFIEAQGIERYLNVLSGDIKNFLSGINMGQIQKLAEAIYEYDKIAAFGAVYSETVAMDFMYMFAEERKYIKTNLFDIKQEQFINQADEDTLIIIFSNSGQYIYRDGMKALNSSKLFIKKTKGRIALITSNKEAAYDPCITYPVLYHLTTVVQNHLMIERIVVNLIVDCYRKIKKEKRENS</sequence>
<dbReference type="STRING" id="29354.IO98_12795"/>
<dbReference type="PROSITE" id="PS51071">
    <property type="entry name" value="HTH_RPIR"/>
    <property type="match status" value="1"/>
</dbReference>
<organism evidence="2 3">
    <name type="scientific">Lacrimispora celerecrescens</name>
    <dbReference type="NCBI Taxonomy" id="29354"/>
    <lineage>
        <taxon>Bacteria</taxon>
        <taxon>Bacillati</taxon>
        <taxon>Bacillota</taxon>
        <taxon>Clostridia</taxon>
        <taxon>Lachnospirales</taxon>
        <taxon>Lachnospiraceae</taxon>
        <taxon>Lacrimispora</taxon>
    </lineage>
</organism>
<dbReference type="InterPro" id="IPR046348">
    <property type="entry name" value="SIS_dom_sf"/>
</dbReference>
<dbReference type="OrthoDB" id="3684496at2"/>
<dbReference type="InterPro" id="IPR047640">
    <property type="entry name" value="RpiR-like"/>
</dbReference>
<dbReference type="SUPFAM" id="SSF46689">
    <property type="entry name" value="Homeodomain-like"/>
    <property type="match status" value="1"/>
</dbReference>
<dbReference type="GO" id="GO:0003677">
    <property type="term" value="F:DNA binding"/>
    <property type="evidence" value="ECO:0007669"/>
    <property type="project" value="InterPro"/>
</dbReference>
<feature type="domain" description="HTH rpiR-type" evidence="1">
    <location>
        <begin position="4"/>
        <end position="80"/>
    </location>
</feature>
<dbReference type="GO" id="GO:0097367">
    <property type="term" value="F:carbohydrate derivative binding"/>
    <property type="evidence" value="ECO:0007669"/>
    <property type="project" value="InterPro"/>
</dbReference>
<dbReference type="SUPFAM" id="SSF53697">
    <property type="entry name" value="SIS domain"/>
    <property type="match status" value="1"/>
</dbReference>
<reference evidence="2 3" key="1">
    <citation type="submission" date="2014-07" db="EMBL/GenBank/DDBJ databases">
        <title>Draft genome of Clostridium celerecrescens 152B isolated from sediments associated with methane hydrate from Krishna Godavari basin.</title>
        <authorList>
            <person name="Honkalas V.S."/>
            <person name="Dabir A.P."/>
            <person name="Arora P."/>
            <person name="Dhakephalkar P.K."/>
        </authorList>
    </citation>
    <scope>NUCLEOTIDE SEQUENCE [LARGE SCALE GENOMIC DNA]</scope>
    <source>
        <strain evidence="2 3">152B</strain>
    </source>
</reference>
<proteinExistence type="predicted"/>
<evidence type="ECO:0000313" key="2">
    <source>
        <dbReference type="EMBL" id="KEZ89575.1"/>
    </source>
</evidence>
<dbReference type="PANTHER" id="PTHR30514">
    <property type="entry name" value="GLUCOKINASE"/>
    <property type="match status" value="1"/>
</dbReference>
<protein>
    <recommendedName>
        <fullName evidence="1">HTH rpiR-type domain-containing protein</fullName>
    </recommendedName>
</protein>